<dbReference type="EMBL" id="JBHFFA010000007">
    <property type="protein sequence ID" value="KAL2611227.1"/>
    <property type="molecule type" value="Genomic_DNA"/>
</dbReference>
<dbReference type="SUPFAM" id="SSF51219">
    <property type="entry name" value="TRAP-like"/>
    <property type="match status" value="1"/>
</dbReference>
<keyword evidence="2" id="KW-1185">Reference proteome</keyword>
<dbReference type="InterPro" id="IPR016031">
    <property type="entry name" value="Trp_RNA-bd_attenuator-like_dom"/>
</dbReference>
<gene>
    <name evidence="1" type="ORF">R1flu_022919</name>
</gene>
<sequence length="257" mass="27967">MEIYSINQFVANTQLAAGSCPFEVDKTRAAMLQVNFGCQNTAGGPLKKIYMKKGSMVAYTGEMKFKREDILEHGLGQMLKKAVTSKGATLVKATSTSARAQLFCADENKMVTILQLQGESICIDGNDLLAFEPSLQYKIVTTKKTSSIVSVGLFHVKLTGKGCVAILSHGKPLTLVVRKDQPIIFTNPEETVAWSGSVTPELHTDVQFKTFLGRGSGQSVQVKFDPRKGEGFVVILRGNLSNTLVMRYAPRNSAPNT</sequence>
<dbReference type="AlphaFoldDB" id="A0ABD1XQK3"/>
<dbReference type="Proteomes" id="UP001605036">
    <property type="component" value="Unassembled WGS sequence"/>
</dbReference>
<dbReference type="Pfam" id="PF01987">
    <property type="entry name" value="AIM24"/>
    <property type="match status" value="1"/>
</dbReference>
<dbReference type="PANTHER" id="PTHR38074">
    <property type="entry name" value="ALTERED INHERITANCE OF MITOCHONDRIA PROTEIN 24, MITOCHONDRIAL"/>
    <property type="match status" value="1"/>
</dbReference>
<accession>A0ABD1XQK3</accession>
<protein>
    <recommendedName>
        <fullName evidence="3">Altered inheritance of mitochondria protein 24, mitochondrial</fullName>
    </recommendedName>
</protein>
<comment type="caution">
    <text evidence="1">The sequence shown here is derived from an EMBL/GenBank/DDBJ whole genome shotgun (WGS) entry which is preliminary data.</text>
</comment>
<evidence type="ECO:0000313" key="2">
    <source>
        <dbReference type="Proteomes" id="UP001605036"/>
    </source>
</evidence>
<dbReference type="PANTHER" id="PTHR38074:SF1">
    <property type="entry name" value="ALTERED INHERITANCE OF MITOCHONDRIA PROTEIN 24, MITOCHONDRIAL"/>
    <property type="match status" value="1"/>
</dbReference>
<dbReference type="InterPro" id="IPR036983">
    <property type="entry name" value="AIM24_sf"/>
</dbReference>
<evidence type="ECO:0000313" key="1">
    <source>
        <dbReference type="EMBL" id="KAL2611227.1"/>
    </source>
</evidence>
<proteinExistence type="predicted"/>
<evidence type="ECO:0008006" key="3">
    <source>
        <dbReference type="Google" id="ProtNLM"/>
    </source>
</evidence>
<dbReference type="InterPro" id="IPR002838">
    <property type="entry name" value="AIM24"/>
</dbReference>
<reference evidence="1 2" key="1">
    <citation type="submission" date="2024-09" db="EMBL/GenBank/DDBJ databases">
        <title>Chromosome-scale assembly of Riccia fluitans.</title>
        <authorList>
            <person name="Paukszto L."/>
            <person name="Sawicki J."/>
            <person name="Karawczyk K."/>
            <person name="Piernik-Szablinska J."/>
            <person name="Szczecinska M."/>
            <person name="Mazdziarz M."/>
        </authorList>
    </citation>
    <scope>NUCLEOTIDE SEQUENCE [LARGE SCALE GENOMIC DNA]</scope>
    <source>
        <strain evidence="1">Rf_01</strain>
        <tissue evidence="1">Aerial parts of the thallus</tissue>
    </source>
</reference>
<organism evidence="1 2">
    <name type="scientific">Riccia fluitans</name>
    <dbReference type="NCBI Taxonomy" id="41844"/>
    <lineage>
        <taxon>Eukaryota</taxon>
        <taxon>Viridiplantae</taxon>
        <taxon>Streptophyta</taxon>
        <taxon>Embryophyta</taxon>
        <taxon>Marchantiophyta</taxon>
        <taxon>Marchantiopsida</taxon>
        <taxon>Marchantiidae</taxon>
        <taxon>Marchantiales</taxon>
        <taxon>Ricciaceae</taxon>
        <taxon>Riccia</taxon>
    </lineage>
</organism>
<dbReference type="Gene3D" id="3.60.160.10">
    <property type="entry name" value="Mitochondrial biogenesis AIM24"/>
    <property type="match status" value="1"/>
</dbReference>
<name>A0ABD1XQK3_9MARC</name>